<keyword evidence="3" id="KW-1185">Reference proteome</keyword>
<name>A0ABZ1GYJ8_9ACTN</name>
<sequence length="74" mass="7545">MTYLVMPTIGAALTITLITIAFLISCCAALIAGFLARLQHADANTITRNAGAAFTSTLTLCMVVMVAAGILNGG</sequence>
<feature type="transmembrane region" description="Helical" evidence="1">
    <location>
        <begin position="50"/>
        <end position="71"/>
    </location>
</feature>
<reference evidence="2 3" key="1">
    <citation type="submission" date="2022-10" db="EMBL/GenBank/DDBJ databases">
        <title>The complete genomes of actinobacterial strains from the NBC collection.</title>
        <authorList>
            <person name="Joergensen T.S."/>
            <person name="Alvarez Arevalo M."/>
            <person name="Sterndorff E.B."/>
            <person name="Faurdal D."/>
            <person name="Vuksanovic O."/>
            <person name="Mourched A.-S."/>
            <person name="Charusanti P."/>
            <person name="Shaw S."/>
            <person name="Blin K."/>
            <person name="Weber T."/>
        </authorList>
    </citation>
    <scope>NUCLEOTIDE SEQUENCE [LARGE SCALE GENOMIC DNA]</scope>
    <source>
        <strain evidence="2 3">NBC 01753</strain>
    </source>
</reference>
<evidence type="ECO:0000313" key="3">
    <source>
        <dbReference type="Proteomes" id="UP001335325"/>
    </source>
</evidence>
<gene>
    <name evidence="2" type="ORF">OIE73_34050</name>
</gene>
<evidence type="ECO:0000313" key="2">
    <source>
        <dbReference type="EMBL" id="WSD10255.1"/>
    </source>
</evidence>
<evidence type="ECO:0000256" key="1">
    <source>
        <dbReference type="SAM" id="Phobius"/>
    </source>
</evidence>
<proteinExistence type="predicted"/>
<protein>
    <submittedName>
        <fullName evidence="2">Uncharacterized protein</fullName>
    </submittedName>
</protein>
<dbReference type="EMBL" id="CP109134">
    <property type="protein sequence ID" value="WSD10255.1"/>
    <property type="molecule type" value="Genomic_DNA"/>
</dbReference>
<organism evidence="2 3">
    <name type="scientific">Streptomyces hirsutus</name>
    <dbReference type="NCBI Taxonomy" id="35620"/>
    <lineage>
        <taxon>Bacteria</taxon>
        <taxon>Bacillati</taxon>
        <taxon>Actinomycetota</taxon>
        <taxon>Actinomycetes</taxon>
        <taxon>Kitasatosporales</taxon>
        <taxon>Streptomycetaceae</taxon>
        <taxon>Streptomyces</taxon>
    </lineage>
</organism>
<dbReference type="RefSeq" id="WP_326755980.1">
    <property type="nucleotide sequence ID" value="NZ_CP109134.1"/>
</dbReference>
<dbReference type="GeneID" id="91547706"/>
<keyword evidence="1" id="KW-0812">Transmembrane</keyword>
<dbReference type="Proteomes" id="UP001335325">
    <property type="component" value="Chromosome"/>
</dbReference>
<accession>A0ABZ1GYJ8</accession>
<keyword evidence="1" id="KW-0472">Membrane</keyword>
<keyword evidence="1" id="KW-1133">Transmembrane helix</keyword>
<feature type="transmembrane region" description="Helical" evidence="1">
    <location>
        <begin position="12"/>
        <end position="38"/>
    </location>
</feature>